<reference evidence="2" key="1">
    <citation type="journal article" date="2021" name="Sci. Adv.">
        <title>The American lobster genome reveals insights on longevity, neural, and immune adaptations.</title>
        <authorList>
            <person name="Polinski J.M."/>
            <person name="Zimin A.V."/>
            <person name="Clark K.F."/>
            <person name="Kohn A.B."/>
            <person name="Sadowski N."/>
            <person name="Timp W."/>
            <person name="Ptitsyn A."/>
            <person name="Khanna P."/>
            <person name="Romanova D.Y."/>
            <person name="Williams P."/>
            <person name="Greenwood S.J."/>
            <person name="Moroz L.L."/>
            <person name="Walt D.R."/>
            <person name="Bodnar A.G."/>
        </authorList>
    </citation>
    <scope>NUCLEOTIDE SEQUENCE</scope>
    <source>
        <strain evidence="2">GMGI-L3</strain>
    </source>
</reference>
<dbReference type="AlphaFoldDB" id="A0A8J5MVQ6"/>
<evidence type="ECO:0000256" key="1">
    <source>
        <dbReference type="SAM" id="Phobius"/>
    </source>
</evidence>
<dbReference type="Gene3D" id="2.60.120.260">
    <property type="entry name" value="Galactose-binding domain-like"/>
    <property type="match status" value="1"/>
</dbReference>
<evidence type="ECO:0000313" key="3">
    <source>
        <dbReference type="Proteomes" id="UP000747542"/>
    </source>
</evidence>
<feature type="transmembrane region" description="Helical" evidence="1">
    <location>
        <begin position="97"/>
        <end position="122"/>
    </location>
</feature>
<protein>
    <submittedName>
        <fullName evidence="2">Uncharacterized protein</fullName>
    </submittedName>
</protein>
<keyword evidence="1" id="KW-0812">Transmembrane</keyword>
<evidence type="ECO:0000313" key="2">
    <source>
        <dbReference type="EMBL" id="KAG7165593.1"/>
    </source>
</evidence>
<organism evidence="2 3">
    <name type="scientific">Homarus americanus</name>
    <name type="common">American lobster</name>
    <dbReference type="NCBI Taxonomy" id="6706"/>
    <lineage>
        <taxon>Eukaryota</taxon>
        <taxon>Metazoa</taxon>
        <taxon>Ecdysozoa</taxon>
        <taxon>Arthropoda</taxon>
        <taxon>Crustacea</taxon>
        <taxon>Multicrustacea</taxon>
        <taxon>Malacostraca</taxon>
        <taxon>Eumalacostraca</taxon>
        <taxon>Eucarida</taxon>
        <taxon>Decapoda</taxon>
        <taxon>Pleocyemata</taxon>
        <taxon>Astacidea</taxon>
        <taxon>Nephropoidea</taxon>
        <taxon>Nephropidae</taxon>
        <taxon>Homarus</taxon>
    </lineage>
</organism>
<name>A0A8J5MVQ6_HOMAM</name>
<proteinExistence type="predicted"/>
<sequence length="271" mass="29968">MWSVRKGKKYVQDRLRNLYEKLQDVRRETGPYRDVVSGVSQTLRPWRVVATMVVLIFLFHLVSATTSVISPSRVMSVAFPLDLNDCLLKEITMNCSSTIYCAAICNMCSLFSAAVLPSWIGYPKRNSLTFGKCFSTLYDERDIVEDFTNYVSPVTATGSDTNKVANGYFCSDTYYCFITNNDPSPLWSLYTSSSQTIVSVITIQSKTSPLNLTVYIGDTIDITQLPQAGPISPDSEGVVIFNLIPPAIGSFITIVGSAGVMNLCHVQVIIQ</sequence>
<gene>
    <name evidence="2" type="ORF">Hamer_G013091</name>
</gene>
<feature type="transmembrane region" description="Helical" evidence="1">
    <location>
        <begin position="48"/>
        <end position="69"/>
    </location>
</feature>
<keyword evidence="1" id="KW-0472">Membrane</keyword>
<accession>A0A8J5MVQ6</accession>
<keyword evidence="1" id="KW-1133">Transmembrane helix</keyword>
<dbReference type="EMBL" id="JAHLQT010024020">
    <property type="protein sequence ID" value="KAG7165593.1"/>
    <property type="molecule type" value="Genomic_DNA"/>
</dbReference>
<keyword evidence="3" id="KW-1185">Reference proteome</keyword>
<dbReference type="Proteomes" id="UP000747542">
    <property type="component" value="Unassembled WGS sequence"/>
</dbReference>
<comment type="caution">
    <text evidence="2">The sequence shown here is derived from an EMBL/GenBank/DDBJ whole genome shotgun (WGS) entry which is preliminary data.</text>
</comment>